<evidence type="ECO:0000256" key="3">
    <source>
        <dbReference type="ARBA" id="ARBA00023002"/>
    </source>
</evidence>
<keyword evidence="3" id="KW-0560">Oxidoreductase</keyword>
<evidence type="ECO:0000256" key="7">
    <source>
        <dbReference type="RuleBase" id="RU368122"/>
    </source>
</evidence>
<dbReference type="OrthoDB" id="2525337at2759"/>
<dbReference type="STRING" id="71717.A0A4Y7T073"/>
<keyword evidence="2 9" id="KW-0732">Signal</keyword>
<dbReference type="Pfam" id="PF00734">
    <property type="entry name" value="CBM_1"/>
    <property type="match status" value="1"/>
</dbReference>
<dbReference type="InterPro" id="IPR049892">
    <property type="entry name" value="AA9"/>
</dbReference>
<evidence type="ECO:0000313" key="11">
    <source>
        <dbReference type="EMBL" id="TEB27537.1"/>
    </source>
</evidence>
<keyword evidence="5" id="KW-0503">Monooxygenase</keyword>
<feature type="domain" description="CBM1" evidence="10">
    <location>
        <begin position="276"/>
        <end position="311"/>
    </location>
</feature>
<feature type="compositionally biased region" description="Low complexity" evidence="8">
    <location>
        <begin position="248"/>
        <end position="275"/>
    </location>
</feature>
<dbReference type="GO" id="GO:0005576">
    <property type="term" value="C:extracellular region"/>
    <property type="evidence" value="ECO:0007669"/>
    <property type="project" value="UniProtKB-SubCell"/>
</dbReference>
<dbReference type="GO" id="GO:0030248">
    <property type="term" value="F:cellulose binding"/>
    <property type="evidence" value="ECO:0007669"/>
    <property type="project" value="UniProtKB-UniRule"/>
</dbReference>
<dbReference type="EC" id="1.14.99.56" evidence="7"/>
<proteinExistence type="predicted"/>
<evidence type="ECO:0000256" key="1">
    <source>
        <dbReference type="ARBA" id="ARBA00022723"/>
    </source>
</evidence>
<dbReference type="GO" id="GO:0004497">
    <property type="term" value="F:monooxygenase activity"/>
    <property type="evidence" value="ECO:0007669"/>
    <property type="project" value="UniProtKB-KW"/>
</dbReference>
<reference evidence="11 12" key="1">
    <citation type="journal article" date="2019" name="Nat. Ecol. Evol.">
        <title>Megaphylogeny resolves global patterns of mushroom evolution.</title>
        <authorList>
            <person name="Varga T."/>
            <person name="Krizsan K."/>
            <person name="Foldi C."/>
            <person name="Dima B."/>
            <person name="Sanchez-Garcia M."/>
            <person name="Sanchez-Ramirez S."/>
            <person name="Szollosi G.J."/>
            <person name="Szarkandi J.G."/>
            <person name="Papp V."/>
            <person name="Albert L."/>
            <person name="Andreopoulos W."/>
            <person name="Angelini C."/>
            <person name="Antonin V."/>
            <person name="Barry K.W."/>
            <person name="Bougher N.L."/>
            <person name="Buchanan P."/>
            <person name="Buyck B."/>
            <person name="Bense V."/>
            <person name="Catcheside P."/>
            <person name="Chovatia M."/>
            <person name="Cooper J."/>
            <person name="Damon W."/>
            <person name="Desjardin D."/>
            <person name="Finy P."/>
            <person name="Geml J."/>
            <person name="Haridas S."/>
            <person name="Hughes K."/>
            <person name="Justo A."/>
            <person name="Karasinski D."/>
            <person name="Kautmanova I."/>
            <person name="Kiss B."/>
            <person name="Kocsube S."/>
            <person name="Kotiranta H."/>
            <person name="LaButti K.M."/>
            <person name="Lechner B.E."/>
            <person name="Liimatainen K."/>
            <person name="Lipzen A."/>
            <person name="Lukacs Z."/>
            <person name="Mihaltcheva S."/>
            <person name="Morgado L.N."/>
            <person name="Niskanen T."/>
            <person name="Noordeloos M.E."/>
            <person name="Ohm R.A."/>
            <person name="Ortiz-Santana B."/>
            <person name="Ovrebo C."/>
            <person name="Racz N."/>
            <person name="Riley R."/>
            <person name="Savchenko A."/>
            <person name="Shiryaev A."/>
            <person name="Soop K."/>
            <person name="Spirin V."/>
            <person name="Szebenyi C."/>
            <person name="Tomsovsky M."/>
            <person name="Tulloss R.E."/>
            <person name="Uehling J."/>
            <person name="Grigoriev I.V."/>
            <person name="Vagvolgyi C."/>
            <person name="Papp T."/>
            <person name="Martin F.M."/>
            <person name="Miettinen O."/>
            <person name="Hibbett D.S."/>
            <person name="Nagy L.G."/>
        </authorList>
    </citation>
    <scope>NUCLEOTIDE SEQUENCE [LARGE SCALE GENOMIC DNA]</scope>
    <source>
        <strain evidence="11 12">FP101781</strain>
    </source>
</reference>
<dbReference type="GO" id="GO:0046872">
    <property type="term" value="F:metal ion binding"/>
    <property type="evidence" value="ECO:0007669"/>
    <property type="project" value="UniProtKB-KW"/>
</dbReference>
<comment type="subcellular location">
    <subcellularLocation>
        <location evidence="7">Secreted</location>
    </subcellularLocation>
</comment>
<evidence type="ECO:0000313" key="12">
    <source>
        <dbReference type="Proteomes" id="UP000298030"/>
    </source>
</evidence>
<keyword evidence="1" id="KW-0479">Metal-binding</keyword>
<dbReference type="Pfam" id="PF03443">
    <property type="entry name" value="AA9"/>
    <property type="match status" value="1"/>
</dbReference>
<dbReference type="SUPFAM" id="SSF57180">
    <property type="entry name" value="Cellulose-binding domain"/>
    <property type="match status" value="1"/>
</dbReference>
<dbReference type="EMBL" id="QPFP01000039">
    <property type="protein sequence ID" value="TEB27537.1"/>
    <property type="molecule type" value="Genomic_DNA"/>
</dbReference>
<dbReference type="PROSITE" id="PS00562">
    <property type="entry name" value="CBM1_1"/>
    <property type="match status" value="1"/>
</dbReference>
<dbReference type="GO" id="GO:0030245">
    <property type="term" value="P:cellulose catabolic process"/>
    <property type="evidence" value="ECO:0007669"/>
    <property type="project" value="UniProtKB-UniRule"/>
</dbReference>
<comment type="domain">
    <text evidence="7">Has a modular structure: an endo-beta-1,4-glucanase catalytic module at the N-terminus, a linker rich in serines and threonines, and a C-terminal carbohydrate-binding module (CBM).</text>
</comment>
<dbReference type="PANTHER" id="PTHR33353:SF13">
    <property type="entry name" value="ENDOGLUCANASE II"/>
    <property type="match status" value="1"/>
</dbReference>
<dbReference type="PANTHER" id="PTHR33353">
    <property type="entry name" value="PUTATIVE (AFU_ORTHOLOGUE AFUA_1G12560)-RELATED"/>
    <property type="match status" value="1"/>
</dbReference>
<comment type="catalytic activity">
    <reaction evidence="7">
        <text>[(1-&gt;4)-beta-D-glucosyl]n+m + reduced acceptor + O2 = 4-dehydro-beta-D-glucosyl-[(1-&gt;4)-beta-D-glucosyl]n-1 + [(1-&gt;4)-beta-D-glucosyl]m + acceptor + H2O.</text>
        <dbReference type="EC" id="1.14.99.56"/>
    </reaction>
</comment>
<comment type="caution">
    <text evidence="11">The sequence shown here is derived from an EMBL/GenBank/DDBJ whole genome shotgun (WGS) entry which is preliminary data.</text>
</comment>
<feature type="chain" id="PRO_5021229116" description="AA9 family lytic polysaccharide monooxygenase" evidence="9">
    <location>
        <begin position="19"/>
        <end position="312"/>
    </location>
</feature>
<keyword evidence="6 7" id="KW-1015">Disulfide bond</keyword>
<gene>
    <name evidence="11" type="ORF">FA13DRAFT_874018</name>
</gene>
<dbReference type="AlphaFoldDB" id="A0A4Y7T073"/>
<dbReference type="CDD" id="cd21175">
    <property type="entry name" value="LPMO_AA9"/>
    <property type="match status" value="1"/>
</dbReference>
<keyword evidence="7" id="KW-0964">Secreted</keyword>
<evidence type="ECO:0000256" key="6">
    <source>
        <dbReference type="ARBA" id="ARBA00023157"/>
    </source>
</evidence>
<dbReference type="InterPro" id="IPR000254">
    <property type="entry name" value="CBD"/>
</dbReference>
<keyword evidence="12" id="KW-1185">Reference proteome</keyword>
<accession>A0A4Y7T073</accession>
<name>A0A4Y7T073_COPMI</name>
<dbReference type="InterPro" id="IPR035971">
    <property type="entry name" value="CBD_sf"/>
</dbReference>
<keyword evidence="7" id="KW-0119">Carbohydrate metabolism</keyword>
<keyword evidence="4" id="KW-0186">Copper</keyword>
<dbReference type="SMART" id="SM00236">
    <property type="entry name" value="fCBD"/>
    <property type="match status" value="1"/>
</dbReference>
<dbReference type="PROSITE" id="PS51164">
    <property type="entry name" value="CBM1_2"/>
    <property type="match status" value="1"/>
</dbReference>
<sequence length="312" mass="32354">MKFSSVLAPLAFGSVAYGHCIFQKVSVNGVDQGQLKGVRAPGNNNPIQNVNDGGMACNNNLQYTDSTVISVPAGARVGAWWGHVIGGAQMPNDPDHPIASSHKGPVSVYLAKVDNAASASPSGLRWFKVAEDGLTNSNGQWGVDRMIQSGGWQYFDMPSCVAPGQYLMRIELLALHSAYSQGGAQFYVGCAQINVQGSGSSTGNDLVSFPGAYSSNDPSIVINIYQGTVPNNQGRPYKVPGPAPLQCPAGGNPPAQTTTTAPTQTQAPSQPSAPANGAALYGQCGGSGWTGPTACVEGTCKAINDWYSQCTP</sequence>
<evidence type="ECO:0000256" key="9">
    <source>
        <dbReference type="SAM" id="SignalP"/>
    </source>
</evidence>
<evidence type="ECO:0000256" key="4">
    <source>
        <dbReference type="ARBA" id="ARBA00023008"/>
    </source>
</evidence>
<keyword evidence="7" id="KW-0136">Cellulose degradation</keyword>
<feature type="signal peptide" evidence="9">
    <location>
        <begin position="1"/>
        <end position="18"/>
    </location>
</feature>
<keyword evidence="7" id="KW-0624">Polysaccharide degradation</keyword>
<dbReference type="Proteomes" id="UP000298030">
    <property type="component" value="Unassembled WGS sequence"/>
</dbReference>
<feature type="region of interest" description="Disordered" evidence="8">
    <location>
        <begin position="241"/>
        <end position="275"/>
    </location>
</feature>
<dbReference type="Gene3D" id="2.70.50.70">
    <property type="match status" value="1"/>
</dbReference>
<comment type="function">
    <text evidence="7">Lytic polysaccharide monooxygenase (LMPO) that depolymerizes crystalline and amorphous polysaccharides via the oxidation of scissile alpha- or beta-(1-4)-glycosidic bonds, yielding C1 and/or C4 oxidation products. Catalysis by LPMOs requires the reduction of the active-site copper from Cu(II) to Cu(I) by a reducing agent and H(2)O(2) or O(2) as a cosubstrate.</text>
</comment>
<evidence type="ECO:0000259" key="10">
    <source>
        <dbReference type="PROSITE" id="PS51164"/>
    </source>
</evidence>
<organism evidence="11 12">
    <name type="scientific">Coprinellus micaceus</name>
    <name type="common">Glistening ink-cap mushroom</name>
    <name type="synonym">Coprinus micaceus</name>
    <dbReference type="NCBI Taxonomy" id="71717"/>
    <lineage>
        <taxon>Eukaryota</taxon>
        <taxon>Fungi</taxon>
        <taxon>Dikarya</taxon>
        <taxon>Basidiomycota</taxon>
        <taxon>Agaricomycotina</taxon>
        <taxon>Agaricomycetes</taxon>
        <taxon>Agaricomycetidae</taxon>
        <taxon>Agaricales</taxon>
        <taxon>Agaricineae</taxon>
        <taxon>Psathyrellaceae</taxon>
        <taxon>Coprinellus</taxon>
    </lineage>
</organism>
<dbReference type="InterPro" id="IPR005103">
    <property type="entry name" value="AA9_LPMO"/>
</dbReference>
<evidence type="ECO:0000256" key="5">
    <source>
        <dbReference type="ARBA" id="ARBA00023033"/>
    </source>
</evidence>
<evidence type="ECO:0000256" key="8">
    <source>
        <dbReference type="SAM" id="MobiDB-lite"/>
    </source>
</evidence>
<protein>
    <recommendedName>
        <fullName evidence="7">AA9 family lytic polysaccharide monooxygenase</fullName>
        <ecNumber evidence="7">1.14.99.56</ecNumber>
    </recommendedName>
    <alternativeName>
        <fullName evidence="7">Endo-beta-1,4-glucanase</fullName>
    </alternativeName>
    <alternativeName>
        <fullName evidence="7">Glycosyl hydrolase 61 family protein</fullName>
    </alternativeName>
</protein>
<dbReference type="GO" id="GO:0008810">
    <property type="term" value="F:cellulase activity"/>
    <property type="evidence" value="ECO:0007669"/>
    <property type="project" value="UniProtKB-UniRule"/>
</dbReference>
<evidence type="ECO:0000256" key="2">
    <source>
        <dbReference type="ARBA" id="ARBA00022729"/>
    </source>
</evidence>